<evidence type="ECO:0000313" key="1">
    <source>
        <dbReference type="EMBL" id="MBX59651.1"/>
    </source>
</evidence>
<dbReference type="AlphaFoldDB" id="A0A2P2PY32"/>
<organism evidence="1">
    <name type="scientific">Rhizophora mucronata</name>
    <name type="common">Asiatic mangrove</name>
    <dbReference type="NCBI Taxonomy" id="61149"/>
    <lineage>
        <taxon>Eukaryota</taxon>
        <taxon>Viridiplantae</taxon>
        <taxon>Streptophyta</taxon>
        <taxon>Embryophyta</taxon>
        <taxon>Tracheophyta</taxon>
        <taxon>Spermatophyta</taxon>
        <taxon>Magnoliopsida</taxon>
        <taxon>eudicotyledons</taxon>
        <taxon>Gunneridae</taxon>
        <taxon>Pentapetalae</taxon>
        <taxon>rosids</taxon>
        <taxon>fabids</taxon>
        <taxon>Malpighiales</taxon>
        <taxon>Rhizophoraceae</taxon>
        <taxon>Rhizophora</taxon>
    </lineage>
</organism>
<accession>A0A2P2PY32</accession>
<protein>
    <submittedName>
        <fullName evidence="1">Uncharacterized protein</fullName>
    </submittedName>
</protein>
<dbReference type="EMBL" id="GGEC01079167">
    <property type="protein sequence ID" value="MBX59651.1"/>
    <property type="molecule type" value="Transcribed_RNA"/>
</dbReference>
<name>A0A2P2PY32_RHIMU</name>
<reference evidence="1" key="1">
    <citation type="submission" date="2018-02" db="EMBL/GenBank/DDBJ databases">
        <title>Rhizophora mucronata_Transcriptome.</title>
        <authorList>
            <person name="Meera S.P."/>
            <person name="Sreeshan A."/>
            <person name="Augustine A."/>
        </authorList>
    </citation>
    <scope>NUCLEOTIDE SEQUENCE</scope>
    <source>
        <tissue evidence="1">Leaf</tissue>
    </source>
</reference>
<sequence>MNNVQLNTPILKKESKQTRFGFGQGCQMIPDSYFQDYQTMDTHSHASLIISMF</sequence>
<proteinExistence type="predicted"/>